<organism evidence="3 4">
    <name type="scientific">Spirosoma taeanense</name>
    <dbReference type="NCBI Taxonomy" id="2735870"/>
    <lineage>
        <taxon>Bacteria</taxon>
        <taxon>Pseudomonadati</taxon>
        <taxon>Bacteroidota</taxon>
        <taxon>Cytophagia</taxon>
        <taxon>Cytophagales</taxon>
        <taxon>Cytophagaceae</taxon>
        <taxon>Spirosoma</taxon>
    </lineage>
</organism>
<reference evidence="3 4" key="1">
    <citation type="submission" date="2020-05" db="EMBL/GenBank/DDBJ databases">
        <title>Genome sequencing of Spirosoma sp. TS118.</title>
        <authorList>
            <person name="Lee J.-H."/>
            <person name="Jeong S."/>
            <person name="Zhao L."/>
            <person name="Jung J.-H."/>
            <person name="Kim M.-K."/>
            <person name="Lim S."/>
        </authorList>
    </citation>
    <scope>NUCLEOTIDE SEQUENCE [LARGE SCALE GENOMIC DNA]</scope>
    <source>
        <strain evidence="3 4">TS118</strain>
    </source>
</reference>
<evidence type="ECO:0000256" key="1">
    <source>
        <dbReference type="SAM" id="SignalP"/>
    </source>
</evidence>
<feature type="signal peptide" evidence="1">
    <location>
        <begin position="1"/>
        <end position="24"/>
    </location>
</feature>
<accession>A0A6M5Y8R3</accession>
<dbReference type="AlphaFoldDB" id="A0A6M5Y8R3"/>
<evidence type="ECO:0000259" key="2">
    <source>
        <dbReference type="Pfam" id="PF07883"/>
    </source>
</evidence>
<dbReference type="CDD" id="cd02233">
    <property type="entry name" value="cupin_HNL-like"/>
    <property type="match status" value="1"/>
</dbReference>
<gene>
    <name evidence="3" type="ORF">HNV11_09365</name>
</gene>
<dbReference type="InterPro" id="IPR047263">
    <property type="entry name" value="HNL-like_cupin"/>
</dbReference>
<name>A0A6M5Y8R3_9BACT</name>
<dbReference type="InterPro" id="IPR011051">
    <property type="entry name" value="RmlC_Cupin_sf"/>
</dbReference>
<evidence type="ECO:0000313" key="4">
    <source>
        <dbReference type="Proteomes" id="UP000502756"/>
    </source>
</evidence>
<dbReference type="EMBL" id="CP053435">
    <property type="protein sequence ID" value="QJW89573.1"/>
    <property type="molecule type" value="Genomic_DNA"/>
</dbReference>
<feature type="chain" id="PRO_5026856838" evidence="1">
    <location>
        <begin position="25"/>
        <end position="154"/>
    </location>
</feature>
<dbReference type="Pfam" id="PF07883">
    <property type="entry name" value="Cupin_2"/>
    <property type="match status" value="1"/>
</dbReference>
<dbReference type="PANTHER" id="PTHR43698">
    <property type="entry name" value="RIBD C-TERMINAL DOMAIN CONTAINING PROTEIN"/>
    <property type="match status" value="1"/>
</dbReference>
<feature type="domain" description="Cupin type-2" evidence="2">
    <location>
        <begin position="63"/>
        <end position="121"/>
    </location>
</feature>
<dbReference type="InterPro" id="IPR013096">
    <property type="entry name" value="Cupin_2"/>
</dbReference>
<protein>
    <submittedName>
        <fullName evidence="3">Cupin domain-containing protein</fullName>
    </submittedName>
</protein>
<dbReference type="PANTHER" id="PTHR43698:SF1">
    <property type="entry name" value="BLL4564 PROTEIN"/>
    <property type="match status" value="1"/>
</dbReference>
<dbReference type="RefSeq" id="WP_171739412.1">
    <property type="nucleotide sequence ID" value="NZ_CP053435.1"/>
</dbReference>
<dbReference type="InterPro" id="IPR014710">
    <property type="entry name" value="RmlC-like_jellyroll"/>
</dbReference>
<sequence length="154" mass="16956">MNGIVNCKLIMILLVASLSTGAFAQDGIIFPKGEKSAPDHHVGTVWLNELSKPDSTFTYSIAMATFAPNSRLHWHTHPGGQILLFTDGVGYYQEKGKPRQTVRKGEIIKCQPGVEHWHGSTPTSGVTYIATTPTQKGRTIWFKRVTDAEYAGKN</sequence>
<dbReference type="SUPFAM" id="SSF51182">
    <property type="entry name" value="RmlC-like cupins"/>
    <property type="match status" value="1"/>
</dbReference>
<proteinExistence type="predicted"/>
<keyword evidence="4" id="KW-1185">Reference proteome</keyword>
<dbReference type="Proteomes" id="UP000502756">
    <property type="component" value="Chromosome"/>
</dbReference>
<keyword evidence="1" id="KW-0732">Signal</keyword>
<dbReference type="KEGG" id="stae:HNV11_09365"/>
<dbReference type="Gene3D" id="2.60.120.10">
    <property type="entry name" value="Jelly Rolls"/>
    <property type="match status" value="1"/>
</dbReference>
<evidence type="ECO:0000313" key="3">
    <source>
        <dbReference type="EMBL" id="QJW89573.1"/>
    </source>
</evidence>